<dbReference type="CDD" id="cd02440">
    <property type="entry name" value="AdoMet_MTases"/>
    <property type="match status" value="1"/>
</dbReference>
<evidence type="ECO:0000256" key="4">
    <source>
        <dbReference type="ARBA" id="ARBA00022679"/>
    </source>
</evidence>
<sequence>MSEADEPGVDFTADDPVVEVVVREALATGGVPEVVAVADDPEGLFAAALLELGAREVRVFDDDGSEALPAGASAFGLERGWAADVELVVGRLPKTLAALDELGEVAAQFADPAVRVILGARQQHLVHSMNDALGQSFGSVRGSRGHRKSRALVATEPRAGLTPRYPLVGRIPELDLEVRAHGGAFAGAAYDLGTRALIDALDGVDLGDPAVVVDLGCGTGVLACASAREFPEARVIATDRAWSAVASAAATAAANGLEVEILRADAGAGIADGTVDLILCNPPFHDGRDVDPGMANRLFAAAARMLRPGGMIVTVFNSHLKHRQHLERIVGHTRQLDRTAKFTVTLTTRR</sequence>
<dbReference type="Pfam" id="PF26049">
    <property type="entry name" value="RLMG_N"/>
    <property type="match status" value="1"/>
</dbReference>
<dbReference type="AlphaFoldDB" id="A0A3P3VWB6"/>
<dbReference type="InterPro" id="IPR046977">
    <property type="entry name" value="RsmC/RlmG"/>
</dbReference>
<keyword evidence="8" id="KW-1185">Reference proteome</keyword>
<dbReference type="OrthoDB" id="29650at2"/>
<organism evidence="7 8">
    <name type="scientific">Gulosibacter macacae</name>
    <dbReference type="NCBI Taxonomy" id="2488791"/>
    <lineage>
        <taxon>Bacteria</taxon>
        <taxon>Bacillati</taxon>
        <taxon>Actinomycetota</taxon>
        <taxon>Actinomycetes</taxon>
        <taxon>Micrococcales</taxon>
        <taxon>Microbacteriaceae</taxon>
        <taxon>Gulosibacter</taxon>
    </lineage>
</organism>
<dbReference type="Gene3D" id="3.40.50.150">
    <property type="entry name" value="Vaccinia Virus protein VP39"/>
    <property type="match status" value="2"/>
</dbReference>
<evidence type="ECO:0000256" key="3">
    <source>
        <dbReference type="ARBA" id="ARBA00022603"/>
    </source>
</evidence>
<dbReference type="InterPro" id="IPR029063">
    <property type="entry name" value="SAM-dependent_MTases_sf"/>
</dbReference>
<reference evidence="7 8" key="1">
    <citation type="submission" date="2018-11" db="EMBL/GenBank/DDBJ databases">
        <title>YIM 102482-1 draft genome.</title>
        <authorList>
            <person name="Li G."/>
            <person name="Jiang Y."/>
        </authorList>
    </citation>
    <scope>NUCLEOTIDE SEQUENCE [LARGE SCALE GENOMIC DNA]</scope>
    <source>
        <strain evidence="7 8">YIM 102482-1</strain>
    </source>
</reference>
<evidence type="ECO:0000259" key="6">
    <source>
        <dbReference type="Pfam" id="PF26049"/>
    </source>
</evidence>
<dbReference type="GO" id="GO:0032259">
    <property type="term" value="P:methylation"/>
    <property type="evidence" value="ECO:0007669"/>
    <property type="project" value="UniProtKB-KW"/>
</dbReference>
<evidence type="ECO:0000256" key="1">
    <source>
        <dbReference type="ARBA" id="ARBA00022490"/>
    </source>
</evidence>
<keyword evidence="2" id="KW-0698">rRNA processing</keyword>
<dbReference type="SUPFAM" id="SSF53335">
    <property type="entry name" value="S-adenosyl-L-methionine-dependent methyltransferases"/>
    <property type="match status" value="1"/>
</dbReference>
<dbReference type="PANTHER" id="PTHR47816">
    <property type="entry name" value="RIBOSOMAL RNA SMALL SUBUNIT METHYLTRANSFERASE C"/>
    <property type="match status" value="1"/>
</dbReference>
<feature type="domain" description="Methyltransferase small" evidence="5">
    <location>
        <begin position="176"/>
        <end position="345"/>
    </location>
</feature>
<dbReference type="RefSeq" id="WP_124971536.1">
    <property type="nucleotide sequence ID" value="NZ_RQVS01000006.1"/>
</dbReference>
<comment type="caution">
    <text evidence="7">The sequence shown here is derived from an EMBL/GenBank/DDBJ whole genome shotgun (WGS) entry which is preliminary data.</text>
</comment>
<dbReference type="Proteomes" id="UP000274391">
    <property type="component" value="Unassembled WGS sequence"/>
</dbReference>
<keyword evidence="1" id="KW-0963">Cytoplasm</keyword>
<keyword evidence="4 7" id="KW-0808">Transferase</keyword>
<protein>
    <submittedName>
        <fullName evidence="7">Methyltransferase domain-containing protein</fullName>
    </submittedName>
</protein>
<evidence type="ECO:0000313" key="7">
    <source>
        <dbReference type="EMBL" id="RRJ86980.1"/>
    </source>
</evidence>
<keyword evidence="3 7" id="KW-0489">Methyltransferase</keyword>
<proteinExistence type="predicted"/>
<dbReference type="InterPro" id="IPR007848">
    <property type="entry name" value="Small_mtfrase_dom"/>
</dbReference>
<dbReference type="PANTHER" id="PTHR47816:SF4">
    <property type="entry name" value="RIBOSOMAL RNA SMALL SUBUNIT METHYLTRANSFERASE C"/>
    <property type="match status" value="1"/>
</dbReference>
<dbReference type="GO" id="GO:0008757">
    <property type="term" value="F:S-adenosylmethionine-dependent methyltransferase activity"/>
    <property type="evidence" value="ECO:0007669"/>
    <property type="project" value="InterPro"/>
</dbReference>
<dbReference type="GO" id="GO:0006364">
    <property type="term" value="P:rRNA processing"/>
    <property type="evidence" value="ECO:0007669"/>
    <property type="project" value="UniProtKB-KW"/>
</dbReference>
<dbReference type="GO" id="GO:0003676">
    <property type="term" value="F:nucleic acid binding"/>
    <property type="evidence" value="ECO:0007669"/>
    <property type="project" value="InterPro"/>
</dbReference>
<evidence type="ECO:0000259" key="5">
    <source>
        <dbReference type="Pfam" id="PF05175"/>
    </source>
</evidence>
<evidence type="ECO:0000313" key="8">
    <source>
        <dbReference type="Proteomes" id="UP000274391"/>
    </source>
</evidence>
<dbReference type="InterPro" id="IPR002052">
    <property type="entry name" value="DNA_methylase_N6_adenine_CS"/>
</dbReference>
<dbReference type="EMBL" id="RQVS01000006">
    <property type="protein sequence ID" value="RRJ86980.1"/>
    <property type="molecule type" value="Genomic_DNA"/>
</dbReference>
<accession>A0A3P3VWB6</accession>
<dbReference type="PROSITE" id="PS00092">
    <property type="entry name" value="N6_MTASE"/>
    <property type="match status" value="1"/>
</dbReference>
<evidence type="ECO:0000256" key="2">
    <source>
        <dbReference type="ARBA" id="ARBA00022552"/>
    </source>
</evidence>
<name>A0A3P3VWB6_9MICO</name>
<dbReference type="GO" id="GO:0008170">
    <property type="term" value="F:N-methyltransferase activity"/>
    <property type="evidence" value="ECO:0007669"/>
    <property type="project" value="UniProtKB-ARBA"/>
</dbReference>
<dbReference type="Pfam" id="PF05175">
    <property type="entry name" value="MTS"/>
    <property type="match status" value="1"/>
</dbReference>
<gene>
    <name evidence="7" type="ORF">EG850_06135</name>
</gene>
<dbReference type="InterPro" id="IPR058679">
    <property type="entry name" value="RlmG_N"/>
</dbReference>
<feature type="domain" description="RlmG N-terminal" evidence="6">
    <location>
        <begin position="81"/>
        <end position="155"/>
    </location>
</feature>